<evidence type="ECO:0000313" key="1">
    <source>
        <dbReference type="EMBL" id="ASY62486.1"/>
    </source>
</evidence>
<dbReference type="Proteomes" id="UP000217211">
    <property type="component" value="Chromosome"/>
</dbReference>
<dbReference type="RefSeq" id="WP_034858618.1">
    <property type="nucleotide sequence ID" value="NZ_AJQT01000109.1"/>
</dbReference>
<evidence type="ECO:0000313" key="2">
    <source>
        <dbReference type="Proteomes" id="UP000217211"/>
    </source>
</evidence>
<keyword evidence="2" id="KW-1185">Reference proteome</keyword>
<reference evidence="1 2" key="1">
    <citation type="submission" date="2017-08" db="EMBL/GenBank/DDBJ databases">
        <title>Multipartite genome sequences of Sinorhizobium species nodulating soybeans.</title>
        <authorList>
            <person name="Tian C.F."/>
        </authorList>
    </citation>
    <scope>NUCLEOTIDE SEQUENCE [LARGE SCALE GENOMIC DNA]</scope>
    <source>
        <strain evidence="1 2">CCBAU 05684</strain>
    </source>
</reference>
<protein>
    <submittedName>
        <fullName evidence="1">Uncharacterized protein</fullName>
    </submittedName>
</protein>
<name>A0A249P9E6_9HYPH</name>
<sequence length="88" mass="9544">MTKAAIGGTVGKAQDLDGEWVFLFDRGAPTLYADLVTEMHERRGVVHVSFAAVSINGDGIPKGTLVVRLRMPKEVARQFCEDLQGLEG</sequence>
<gene>
    <name evidence="1" type="ORF">SJ05684_c10280</name>
</gene>
<accession>A0A249P9E6</accession>
<dbReference type="KEGG" id="esj:SJ05684_c10280"/>
<organism evidence="1 2">
    <name type="scientific">Sinorhizobium sojae CCBAU 05684</name>
    <dbReference type="NCBI Taxonomy" id="716928"/>
    <lineage>
        <taxon>Bacteria</taxon>
        <taxon>Pseudomonadati</taxon>
        <taxon>Pseudomonadota</taxon>
        <taxon>Alphaproteobacteria</taxon>
        <taxon>Hyphomicrobiales</taxon>
        <taxon>Rhizobiaceae</taxon>
        <taxon>Sinorhizobium/Ensifer group</taxon>
        <taxon>Sinorhizobium</taxon>
    </lineage>
</organism>
<proteinExistence type="predicted"/>
<dbReference type="OrthoDB" id="9911852at2"/>
<dbReference type="AlphaFoldDB" id="A0A249P9E6"/>
<dbReference type="EMBL" id="CP023067">
    <property type="protein sequence ID" value="ASY62486.1"/>
    <property type="molecule type" value="Genomic_DNA"/>
</dbReference>